<dbReference type="InterPro" id="IPR002698">
    <property type="entry name" value="FTHF_cligase"/>
</dbReference>
<dbReference type="PANTHER" id="PTHR13017:SF0">
    <property type="entry name" value="METHENYLTETRAHYDROFOLATE SYNTHASE DOMAIN-CONTAINING PROTEIN"/>
    <property type="match status" value="1"/>
</dbReference>
<dbReference type="RefSeq" id="WP_245901080.1">
    <property type="nucleotide sequence ID" value="NZ_QJSX01000014.1"/>
</dbReference>
<dbReference type="EMBL" id="QJSX01000014">
    <property type="protein sequence ID" value="PYE51934.1"/>
    <property type="molecule type" value="Genomic_DNA"/>
</dbReference>
<keyword evidence="1" id="KW-0436">Ligase</keyword>
<dbReference type="SUPFAM" id="SSF100950">
    <property type="entry name" value="NagB/RpiA/CoA transferase-like"/>
    <property type="match status" value="1"/>
</dbReference>
<protein>
    <submittedName>
        <fullName evidence="1">5-formyltetrahydrofolate cyclo-ligase</fullName>
    </submittedName>
</protein>
<gene>
    <name evidence="1" type="ORF">DES52_114135</name>
</gene>
<dbReference type="GO" id="GO:0005737">
    <property type="term" value="C:cytoplasm"/>
    <property type="evidence" value="ECO:0007669"/>
    <property type="project" value="TreeGrafter"/>
</dbReference>
<dbReference type="AlphaFoldDB" id="A0A318S694"/>
<dbReference type="Proteomes" id="UP000248326">
    <property type="component" value="Unassembled WGS sequence"/>
</dbReference>
<name>A0A318S694_9DEIO</name>
<proteinExistence type="predicted"/>
<sequence>MLAGDVRDFVWDTLARARAVSYPLPPHGHNPNFNGAKAAAVQLLAHERLVGARVLVVGPERALLPLRKLALAEGRVLFVPHQKKEGRYWRLGDERGAQLSSMPAFGEEVEAPNGAQAVVLASVVVARDGGRLSKGFGWGARGVPLGVPQLTLAHPIMLRDRLPCEPDSRVDLIATPREVIAPA</sequence>
<evidence type="ECO:0000313" key="2">
    <source>
        <dbReference type="Proteomes" id="UP000248326"/>
    </source>
</evidence>
<comment type="caution">
    <text evidence="1">The sequence shown here is derived from an EMBL/GenBank/DDBJ whole genome shotgun (WGS) entry which is preliminary data.</text>
</comment>
<accession>A0A318S694</accession>
<evidence type="ECO:0000313" key="1">
    <source>
        <dbReference type="EMBL" id="PYE51934.1"/>
    </source>
</evidence>
<keyword evidence="2" id="KW-1185">Reference proteome</keyword>
<dbReference type="InterPro" id="IPR024185">
    <property type="entry name" value="FTHF_cligase-like_sf"/>
</dbReference>
<reference evidence="1 2" key="1">
    <citation type="submission" date="2018-06" db="EMBL/GenBank/DDBJ databases">
        <title>Genomic Encyclopedia of Type Strains, Phase IV (KMG-IV): sequencing the most valuable type-strain genomes for metagenomic binning, comparative biology and taxonomic classification.</title>
        <authorList>
            <person name="Goeker M."/>
        </authorList>
    </citation>
    <scope>NUCLEOTIDE SEQUENCE [LARGE SCALE GENOMIC DNA]</scope>
    <source>
        <strain evidence="1 2">DSM 18048</strain>
    </source>
</reference>
<dbReference type="GO" id="GO:0016874">
    <property type="term" value="F:ligase activity"/>
    <property type="evidence" value="ECO:0007669"/>
    <property type="project" value="UniProtKB-KW"/>
</dbReference>
<dbReference type="PANTHER" id="PTHR13017">
    <property type="entry name" value="5-FORMYLTETRAHYDROFOLATE CYCLO-LIGASE-RELATED"/>
    <property type="match status" value="1"/>
</dbReference>
<dbReference type="InterPro" id="IPR037171">
    <property type="entry name" value="NagB/RpiA_transferase-like"/>
</dbReference>
<organism evidence="1 2">
    <name type="scientific">Deinococcus yavapaiensis KR-236</name>
    <dbReference type="NCBI Taxonomy" id="694435"/>
    <lineage>
        <taxon>Bacteria</taxon>
        <taxon>Thermotogati</taxon>
        <taxon>Deinococcota</taxon>
        <taxon>Deinococci</taxon>
        <taxon>Deinococcales</taxon>
        <taxon>Deinococcaceae</taxon>
        <taxon>Deinococcus</taxon>
    </lineage>
</organism>
<dbReference type="Gene3D" id="3.40.50.10420">
    <property type="entry name" value="NagB/RpiA/CoA transferase-like"/>
    <property type="match status" value="1"/>
</dbReference>